<dbReference type="AlphaFoldDB" id="A0A397TUR1"/>
<dbReference type="EMBL" id="QKYT01000010">
    <property type="protein sequence ID" value="RIA98891.1"/>
    <property type="molecule type" value="Genomic_DNA"/>
</dbReference>
<evidence type="ECO:0000313" key="2">
    <source>
        <dbReference type="Proteomes" id="UP000265703"/>
    </source>
</evidence>
<gene>
    <name evidence="1" type="ORF">C1645_748691</name>
</gene>
<name>A0A397TUR1_9GLOM</name>
<evidence type="ECO:0000313" key="1">
    <source>
        <dbReference type="EMBL" id="RIA98891.1"/>
    </source>
</evidence>
<reference evidence="1 2" key="1">
    <citation type="submission" date="2018-06" db="EMBL/GenBank/DDBJ databases">
        <title>Comparative genomics reveals the genomic features of Rhizophagus irregularis, R. cerebriforme, R. diaphanum and Gigaspora rosea, and their symbiotic lifestyle signature.</title>
        <authorList>
            <person name="Morin E."/>
            <person name="San Clemente H."/>
            <person name="Chen E.C.H."/>
            <person name="De La Providencia I."/>
            <person name="Hainaut M."/>
            <person name="Kuo A."/>
            <person name="Kohler A."/>
            <person name="Murat C."/>
            <person name="Tang N."/>
            <person name="Roy S."/>
            <person name="Loubradou J."/>
            <person name="Henrissat B."/>
            <person name="Grigoriev I.V."/>
            <person name="Corradi N."/>
            <person name="Roux C."/>
            <person name="Martin F.M."/>
        </authorList>
    </citation>
    <scope>NUCLEOTIDE SEQUENCE [LARGE SCALE GENOMIC DNA]</scope>
    <source>
        <strain evidence="1 2">DAOM 227022</strain>
    </source>
</reference>
<protein>
    <submittedName>
        <fullName evidence="1">Uncharacterized protein</fullName>
    </submittedName>
</protein>
<dbReference type="Proteomes" id="UP000265703">
    <property type="component" value="Unassembled WGS sequence"/>
</dbReference>
<dbReference type="OrthoDB" id="2430122at2759"/>
<proteinExistence type="predicted"/>
<sequence length="282" mass="33025">MQNFNEQSQRTIYPSSSYNPQLNSTLNISSNMNTVQVVTLDNTSQVSTLNPFTAPFNTSENQPSQGVSASSHILQPLQGYQEPHLSSLVHPQETVVMSKYSFFYTPCNDFQMYHIICEEIPLSFESVSQLLNNTDNISIYQCNNIYTFYHEQPEIKKIFQVTCEMVSHTTIFQFLNKIIYGIQSIQNENQWHEFSKNHQENLKFHLKKDLIYYLTSRLVREQNYNPSKNFIQDNCNKNMITYTLPFGQSFTSQQDNIYQLGEFQNDIRDNYQGYYDTNSFQP</sequence>
<organism evidence="1 2">
    <name type="scientific">Glomus cerebriforme</name>
    <dbReference type="NCBI Taxonomy" id="658196"/>
    <lineage>
        <taxon>Eukaryota</taxon>
        <taxon>Fungi</taxon>
        <taxon>Fungi incertae sedis</taxon>
        <taxon>Mucoromycota</taxon>
        <taxon>Glomeromycotina</taxon>
        <taxon>Glomeromycetes</taxon>
        <taxon>Glomerales</taxon>
        <taxon>Glomeraceae</taxon>
        <taxon>Glomus</taxon>
    </lineage>
</organism>
<keyword evidence="2" id="KW-1185">Reference proteome</keyword>
<comment type="caution">
    <text evidence="1">The sequence shown here is derived from an EMBL/GenBank/DDBJ whole genome shotgun (WGS) entry which is preliminary data.</text>
</comment>
<accession>A0A397TUR1</accession>